<keyword evidence="3" id="KW-1185">Reference proteome</keyword>
<evidence type="ECO:0000313" key="2">
    <source>
        <dbReference type="EMBL" id="MPC44466.1"/>
    </source>
</evidence>
<dbReference type="Proteomes" id="UP000324222">
    <property type="component" value="Unassembled WGS sequence"/>
</dbReference>
<dbReference type="AlphaFoldDB" id="A0A5B7FGG6"/>
<reference evidence="2 3" key="1">
    <citation type="submission" date="2019-05" db="EMBL/GenBank/DDBJ databases">
        <title>Another draft genome of Portunus trituberculatus and its Hox gene families provides insights of decapod evolution.</title>
        <authorList>
            <person name="Jeong J.-H."/>
            <person name="Song I."/>
            <person name="Kim S."/>
            <person name="Choi T."/>
            <person name="Kim D."/>
            <person name="Ryu S."/>
            <person name="Kim W."/>
        </authorList>
    </citation>
    <scope>NUCLEOTIDE SEQUENCE [LARGE SCALE GENOMIC DNA]</scope>
    <source>
        <tissue evidence="2">Muscle</tissue>
    </source>
</reference>
<dbReference type="OrthoDB" id="6374276at2759"/>
<feature type="compositionally biased region" description="Low complexity" evidence="1">
    <location>
        <begin position="25"/>
        <end position="34"/>
    </location>
</feature>
<sequence>MGRVSKKNKQRKDAWNMMHILASPTTTTTLTTSHTEQRKGNEEEKASLLTIKEALLQNIEKGNEDVESDDELVMLTKRRLKNLVPSHCSWPDPAFDYSLEPEVYQNTITMYCTTCNFNNTSQPQKVRAGCGKKSLFRTNI</sequence>
<feature type="compositionally biased region" description="Basic and acidic residues" evidence="1">
    <location>
        <begin position="35"/>
        <end position="44"/>
    </location>
</feature>
<gene>
    <name evidence="2" type="ORF">E2C01_038138</name>
</gene>
<feature type="region of interest" description="Disordered" evidence="1">
    <location>
        <begin position="25"/>
        <end position="44"/>
    </location>
</feature>
<evidence type="ECO:0000313" key="3">
    <source>
        <dbReference type="Proteomes" id="UP000324222"/>
    </source>
</evidence>
<organism evidence="2 3">
    <name type="scientific">Portunus trituberculatus</name>
    <name type="common">Swimming crab</name>
    <name type="synonym">Neptunus trituberculatus</name>
    <dbReference type="NCBI Taxonomy" id="210409"/>
    <lineage>
        <taxon>Eukaryota</taxon>
        <taxon>Metazoa</taxon>
        <taxon>Ecdysozoa</taxon>
        <taxon>Arthropoda</taxon>
        <taxon>Crustacea</taxon>
        <taxon>Multicrustacea</taxon>
        <taxon>Malacostraca</taxon>
        <taxon>Eumalacostraca</taxon>
        <taxon>Eucarida</taxon>
        <taxon>Decapoda</taxon>
        <taxon>Pleocyemata</taxon>
        <taxon>Brachyura</taxon>
        <taxon>Eubrachyura</taxon>
        <taxon>Portunoidea</taxon>
        <taxon>Portunidae</taxon>
        <taxon>Portuninae</taxon>
        <taxon>Portunus</taxon>
    </lineage>
</organism>
<protein>
    <submittedName>
        <fullName evidence="2">Uncharacterized protein</fullName>
    </submittedName>
</protein>
<accession>A0A5B7FGG6</accession>
<dbReference type="EMBL" id="VSRR010006294">
    <property type="protein sequence ID" value="MPC44466.1"/>
    <property type="molecule type" value="Genomic_DNA"/>
</dbReference>
<comment type="caution">
    <text evidence="2">The sequence shown here is derived from an EMBL/GenBank/DDBJ whole genome shotgun (WGS) entry which is preliminary data.</text>
</comment>
<proteinExistence type="predicted"/>
<name>A0A5B7FGG6_PORTR</name>
<evidence type="ECO:0000256" key="1">
    <source>
        <dbReference type="SAM" id="MobiDB-lite"/>
    </source>
</evidence>